<dbReference type="InterPro" id="IPR056884">
    <property type="entry name" value="NPHP3-like_N"/>
</dbReference>
<sequence length="252" mass="28313">MPGNIEGNLHAEVINDSGHQSIYNGTVVQNYGHSAGRAKFIGEVLRPVQGATYQGSKFLAQCHQGTRKDVIKALQDWVDLDGQPPICWLSGPAGYGKSAISRTIAETYDNQKRLLGNVFFRRGYDDKQHIGRLIPSLSHQLYHNLPKSQDSIHRAIDAVRDINTLSLEAQFRKLIIEPIQATRKGIAALIPLSRRIIIIDALDECDDKDQMKAFIDAIIHIFQTKLKLHLRILITSRVEEVGAREISLFTER</sequence>
<gene>
    <name evidence="3" type="ORF">H0H81_010961</name>
</gene>
<dbReference type="Proteomes" id="UP000717328">
    <property type="component" value="Unassembled WGS sequence"/>
</dbReference>
<name>A0A9P7GIV6_9AGAR</name>
<dbReference type="OrthoDB" id="4760524at2759"/>
<proteinExistence type="predicted"/>
<keyword evidence="4" id="KW-1185">Reference proteome</keyword>
<reference evidence="3" key="1">
    <citation type="submission" date="2021-02" db="EMBL/GenBank/DDBJ databases">
        <authorList>
            <person name="Nieuwenhuis M."/>
            <person name="Van De Peppel L.J.J."/>
        </authorList>
    </citation>
    <scope>NUCLEOTIDE SEQUENCE</scope>
    <source>
        <strain evidence="3">D49</strain>
    </source>
</reference>
<keyword evidence="1" id="KW-0677">Repeat</keyword>
<dbReference type="InterPro" id="IPR027417">
    <property type="entry name" value="P-loop_NTPase"/>
</dbReference>
<organism evidence="3 4">
    <name type="scientific">Sphagnurus paluster</name>
    <dbReference type="NCBI Taxonomy" id="117069"/>
    <lineage>
        <taxon>Eukaryota</taxon>
        <taxon>Fungi</taxon>
        <taxon>Dikarya</taxon>
        <taxon>Basidiomycota</taxon>
        <taxon>Agaricomycotina</taxon>
        <taxon>Agaricomycetes</taxon>
        <taxon>Agaricomycetidae</taxon>
        <taxon>Agaricales</taxon>
        <taxon>Tricholomatineae</taxon>
        <taxon>Lyophyllaceae</taxon>
        <taxon>Sphagnurus</taxon>
    </lineage>
</organism>
<reference evidence="3" key="2">
    <citation type="submission" date="2021-10" db="EMBL/GenBank/DDBJ databases">
        <title>Phylogenomics reveals ancestral predisposition of the termite-cultivated fungus Termitomyces towards a domesticated lifestyle.</title>
        <authorList>
            <person name="Auxier B."/>
            <person name="Grum-Grzhimaylo A."/>
            <person name="Cardenas M.E."/>
            <person name="Lodge J.D."/>
            <person name="Laessoe T."/>
            <person name="Pedersen O."/>
            <person name="Smith M.E."/>
            <person name="Kuyper T.W."/>
            <person name="Franco-Molano E.A."/>
            <person name="Baroni T.J."/>
            <person name="Aanen D.K."/>
        </authorList>
    </citation>
    <scope>NUCLEOTIDE SEQUENCE</scope>
    <source>
        <strain evidence="3">D49</strain>
    </source>
</reference>
<dbReference type="EMBL" id="JABCKI010000358">
    <property type="protein sequence ID" value="KAG5650811.1"/>
    <property type="molecule type" value="Genomic_DNA"/>
</dbReference>
<dbReference type="PANTHER" id="PTHR10039">
    <property type="entry name" value="AMELOGENIN"/>
    <property type="match status" value="1"/>
</dbReference>
<accession>A0A9P7GIV6</accession>
<comment type="caution">
    <text evidence="3">The sequence shown here is derived from an EMBL/GenBank/DDBJ whole genome shotgun (WGS) entry which is preliminary data.</text>
</comment>
<evidence type="ECO:0000313" key="4">
    <source>
        <dbReference type="Proteomes" id="UP000717328"/>
    </source>
</evidence>
<evidence type="ECO:0000313" key="3">
    <source>
        <dbReference type="EMBL" id="KAG5650811.1"/>
    </source>
</evidence>
<dbReference type="Gene3D" id="3.40.50.300">
    <property type="entry name" value="P-loop containing nucleotide triphosphate hydrolases"/>
    <property type="match status" value="1"/>
</dbReference>
<evidence type="ECO:0000256" key="1">
    <source>
        <dbReference type="ARBA" id="ARBA00022737"/>
    </source>
</evidence>
<protein>
    <recommendedName>
        <fullName evidence="2">Nephrocystin 3-like N-terminal domain-containing protein</fullName>
    </recommendedName>
</protein>
<dbReference type="SUPFAM" id="SSF52540">
    <property type="entry name" value="P-loop containing nucleoside triphosphate hydrolases"/>
    <property type="match status" value="1"/>
</dbReference>
<evidence type="ECO:0000259" key="2">
    <source>
        <dbReference type="Pfam" id="PF24883"/>
    </source>
</evidence>
<dbReference type="Pfam" id="PF24883">
    <property type="entry name" value="NPHP3_N"/>
    <property type="match status" value="1"/>
</dbReference>
<dbReference type="AlphaFoldDB" id="A0A9P7GIV6"/>
<feature type="domain" description="Nephrocystin 3-like N-terminal" evidence="2">
    <location>
        <begin position="73"/>
        <end position="237"/>
    </location>
</feature>